<organism evidence="1 2">
    <name type="scientific">Paramecium sonneborni</name>
    <dbReference type="NCBI Taxonomy" id="65129"/>
    <lineage>
        <taxon>Eukaryota</taxon>
        <taxon>Sar</taxon>
        <taxon>Alveolata</taxon>
        <taxon>Ciliophora</taxon>
        <taxon>Intramacronucleata</taxon>
        <taxon>Oligohymenophorea</taxon>
        <taxon>Peniculida</taxon>
        <taxon>Parameciidae</taxon>
        <taxon>Paramecium</taxon>
    </lineage>
</organism>
<comment type="caution">
    <text evidence="1">The sequence shown here is derived from an EMBL/GenBank/DDBJ whole genome shotgun (WGS) entry which is preliminary data.</text>
</comment>
<evidence type="ECO:0000313" key="1">
    <source>
        <dbReference type="EMBL" id="CAD8128100.1"/>
    </source>
</evidence>
<accession>A0A8S1RLT7</accession>
<dbReference type="AlphaFoldDB" id="A0A8S1RLT7"/>
<dbReference type="Proteomes" id="UP000692954">
    <property type="component" value="Unassembled WGS sequence"/>
</dbReference>
<protein>
    <submittedName>
        <fullName evidence="1">Uncharacterized protein</fullName>
    </submittedName>
</protein>
<reference evidence="1" key="1">
    <citation type="submission" date="2021-01" db="EMBL/GenBank/DDBJ databases">
        <authorList>
            <consortium name="Genoscope - CEA"/>
            <person name="William W."/>
        </authorList>
    </citation>
    <scope>NUCLEOTIDE SEQUENCE</scope>
</reference>
<sequence>MQQLQLYLQLKQLEQNYDRSQHQRFAFLAYECEQQLRDYQTNKSNTYIALINYIHSYVYNPFHGNPSSHHLHRIILNTQAIIYLENYNQIKFQQNLQIALQIDHQLLQYFDNQLRCSTIVEEDDDQDINPDTRDSFIFDPMKGLKLQQLIQFLSKSSKTYKYPKPTQPLNNNINSLLLKNNQNYHTQNLFNNLITNLIIKIFKIFQKDYQLDIINIIKINSIKYLKILNKEIMINTISLNLEVMIHSLSNNTFKNKSNSIKLRITKSSLDKPLLFQSPLQQDLLNTFELTNPNNNIQTTQNQIIFTAQKLKILLINYFIITYYTSQRLAQQYKKQPQIQQVSLLGSLFTPQVLKEMQYLNDDLLPQQEYTISLQYQEITVEKKIEENTNNNNNNLVNHNLNLNSLFNLKLLKQNKENKLIQPFLHFELK</sequence>
<proteinExistence type="predicted"/>
<keyword evidence="2" id="KW-1185">Reference proteome</keyword>
<gene>
    <name evidence="1" type="ORF">PSON_ATCC_30995.1.T1830033</name>
</gene>
<evidence type="ECO:0000313" key="2">
    <source>
        <dbReference type="Proteomes" id="UP000692954"/>
    </source>
</evidence>
<dbReference type="EMBL" id="CAJJDN010000183">
    <property type="protein sequence ID" value="CAD8128100.1"/>
    <property type="molecule type" value="Genomic_DNA"/>
</dbReference>
<name>A0A8S1RLT7_9CILI</name>